<dbReference type="EMBL" id="JBDJAW010000017">
    <property type="protein sequence ID" value="MEN3537597.1"/>
    <property type="molecule type" value="Genomic_DNA"/>
</dbReference>
<protein>
    <submittedName>
        <fullName evidence="2">Alpha/beta hydrolase</fullName>
    </submittedName>
</protein>
<dbReference type="Gene3D" id="3.40.50.1820">
    <property type="entry name" value="alpha/beta hydrolase"/>
    <property type="match status" value="1"/>
</dbReference>
<organism evidence="2 3">
    <name type="scientific">Microbispora maris</name>
    <dbReference type="NCBI Taxonomy" id="3144104"/>
    <lineage>
        <taxon>Bacteria</taxon>
        <taxon>Bacillati</taxon>
        <taxon>Actinomycetota</taxon>
        <taxon>Actinomycetes</taxon>
        <taxon>Streptosporangiales</taxon>
        <taxon>Streptosporangiaceae</taxon>
        <taxon>Microbispora</taxon>
    </lineage>
</organism>
<dbReference type="InterPro" id="IPR029058">
    <property type="entry name" value="AB_hydrolase_fold"/>
</dbReference>
<dbReference type="InterPro" id="IPR000073">
    <property type="entry name" value="AB_hydrolase_1"/>
</dbReference>
<evidence type="ECO:0000259" key="1">
    <source>
        <dbReference type="Pfam" id="PF12697"/>
    </source>
</evidence>
<evidence type="ECO:0000313" key="3">
    <source>
        <dbReference type="Proteomes" id="UP001447516"/>
    </source>
</evidence>
<keyword evidence="2" id="KW-0378">Hydrolase</keyword>
<dbReference type="RefSeq" id="WP_346227560.1">
    <property type="nucleotide sequence ID" value="NZ_JBDJAW010000017.1"/>
</dbReference>
<evidence type="ECO:0000313" key="2">
    <source>
        <dbReference type="EMBL" id="MEN3537597.1"/>
    </source>
</evidence>
<dbReference type="PANTHER" id="PTHR43433:SF5">
    <property type="entry name" value="AB HYDROLASE-1 DOMAIN-CONTAINING PROTEIN"/>
    <property type="match status" value="1"/>
</dbReference>
<accession>A0ABV0AS05</accession>
<dbReference type="InterPro" id="IPR050471">
    <property type="entry name" value="AB_hydrolase"/>
</dbReference>
<comment type="caution">
    <text evidence="2">The sequence shown here is derived from an EMBL/GenBank/DDBJ whole genome shotgun (WGS) entry which is preliminary data.</text>
</comment>
<dbReference type="SUPFAM" id="SSF53474">
    <property type="entry name" value="alpha/beta-Hydrolases"/>
    <property type="match status" value="1"/>
</dbReference>
<reference evidence="2 3" key="1">
    <citation type="submission" date="2024-05" db="EMBL/GenBank/DDBJ databases">
        <title>Microbispora sp.ZYX-F-249.</title>
        <authorList>
            <person name="Xie H."/>
        </authorList>
    </citation>
    <scope>NUCLEOTIDE SEQUENCE [LARGE SCALE GENOMIC DNA]</scope>
    <source>
        <strain evidence="2 3">ZYX-F-249</strain>
    </source>
</reference>
<name>A0ABV0AS05_9ACTN</name>
<keyword evidence="3" id="KW-1185">Reference proteome</keyword>
<dbReference type="GO" id="GO:0016787">
    <property type="term" value="F:hydrolase activity"/>
    <property type="evidence" value="ECO:0007669"/>
    <property type="project" value="UniProtKB-KW"/>
</dbReference>
<dbReference type="PANTHER" id="PTHR43433">
    <property type="entry name" value="HYDROLASE, ALPHA/BETA FOLD FAMILY PROTEIN"/>
    <property type="match status" value="1"/>
</dbReference>
<sequence>MSIVTSADGTPIAFERTGGGPPVVIVGGALRHRSCDPLAERLSALLAPSLTVVRYDRRGRGASGDTAPYAVAREVEDIEALVAEAGGVASLCGLSSGAVLALEAARHLPGVTGLTLVEPPFVVDGSRPPLPGDYLPRLAELLAAGRRGDAVEFYLRRAAGASAECVALSRRLPQWSAFEAAAHTLVYDGAVMGATMSGLPLPARRWAGVTAPALVACRAYGPAFLRGAARALVEILPSARLCLLDGPDPGAADGRHDGADVRAAALAPVLARFLTAAAGGSRARARV</sequence>
<dbReference type="Proteomes" id="UP001447516">
    <property type="component" value="Unassembled WGS sequence"/>
</dbReference>
<gene>
    <name evidence="2" type="ORF">AAH991_20970</name>
</gene>
<dbReference type="Pfam" id="PF12697">
    <property type="entry name" value="Abhydrolase_6"/>
    <property type="match status" value="1"/>
</dbReference>
<proteinExistence type="predicted"/>
<feature type="domain" description="AB hydrolase-1" evidence="1">
    <location>
        <begin position="23"/>
        <end position="235"/>
    </location>
</feature>